<dbReference type="InterPro" id="IPR014729">
    <property type="entry name" value="Rossmann-like_a/b/a_fold"/>
</dbReference>
<dbReference type="PRINTS" id="PR01438">
    <property type="entry name" value="UNVRSLSTRESS"/>
</dbReference>
<feature type="domain" description="UspA" evidence="2">
    <location>
        <begin position="5"/>
        <end position="136"/>
    </location>
</feature>
<feature type="domain" description="UspA" evidence="2">
    <location>
        <begin position="144"/>
        <end position="281"/>
    </location>
</feature>
<dbReference type="RefSeq" id="WP_302709204.1">
    <property type="nucleotide sequence ID" value="NZ_JAULSC010000016.1"/>
</dbReference>
<dbReference type="Pfam" id="PF00582">
    <property type="entry name" value="Usp"/>
    <property type="match status" value="2"/>
</dbReference>
<keyword evidence="4" id="KW-1185">Reference proteome</keyword>
<dbReference type="PANTHER" id="PTHR46268">
    <property type="entry name" value="STRESS RESPONSE PROTEIN NHAX"/>
    <property type="match status" value="1"/>
</dbReference>
<dbReference type="PANTHER" id="PTHR46268:SF6">
    <property type="entry name" value="UNIVERSAL STRESS PROTEIN UP12"/>
    <property type="match status" value="1"/>
</dbReference>
<comment type="caution">
    <text evidence="3">The sequence shown here is derived from an EMBL/GenBank/DDBJ whole genome shotgun (WGS) entry which is preliminary data.</text>
</comment>
<sequence>MTWDVVAGVDGSGRSLRAVMWAAHDAALRGRSLRLVHALPRWEGDFPFFPPGRFEEAERHGRAAVEDAAALVRETYPHLEIASDLVKGTPAQVLLAEGREAHSVVLGAQGENVGNMLMGSTTMQVVGHATCPVAVVAHASVGHHRVVVGTDGSATSVRALEHAFREASLRRARLRVVSAIGLPQGWPRHLLRPLPPDDEEVAARRQGVEMQIAALRQQHPDVTVEVHVHRRDPVAVLADASHKADLMVVGSRGRGGFHGLAVGSVTHALLHFVGCPTVVIRPEPEV</sequence>
<dbReference type="InterPro" id="IPR006016">
    <property type="entry name" value="UspA"/>
</dbReference>
<accession>A0ABT8TST8</accession>
<dbReference type="EMBL" id="JAULSC010000016">
    <property type="protein sequence ID" value="MDO3397024.1"/>
    <property type="molecule type" value="Genomic_DNA"/>
</dbReference>
<reference evidence="3" key="1">
    <citation type="submission" date="2023-06" db="EMBL/GenBank/DDBJ databases">
        <title>Genome sequence of Nocardioides sp. SOB44.</title>
        <authorList>
            <person name="Zhang G."/>
        </authorList>
    </citation>
    <scope>NUCLEOTIDE SEQUENCE</scope>
    <source>
        <strain evidence="3">SOB44</strain>
    </source>
</reference>
<dbReference type="SUPFAM" id="SSF52402">
    <property type="entry name" value="Adenine nucleotide alpha hydrolases-like"/>
    <property type="match status" value="2"/>
</dbReference>
<evidence type="ECO:0000313" key="4">
    <source>
        <dbReference type="Proteomes" id="UP001168363"/>
    </source>
</evidence>
<protein>
    <submittedName>
        <fullName evidence="3">Universal stress protein</fullName>
    </submittedName>
</protein>
<dbReference type="Gene3D" id="3.40.50.620">
    <property type="entry name" value="HUPs"/>
    <property type="match status" value="2"/>
</dbReference>
<name>A0ABT8TST8_9ACTN</name>
<dbReference type="Proteomes" id="UP001168363">
    <property type="component" value="Unassembled WGS sequence"/>
</dbReference>
<gene>
    <name evidence="3" type="ORF">QWJ41_14955</name>
</gene>
<organism evidence="3 4">
    <name type="scientific">Nocardioides cremeus</name>
    <dbReference type="NCBI Taxonomy" id="3058044"/>
    <lineage>
        <taxon>Bacteria</taxon>
        <taxon>Bacillati</taxon>
        <taxon>Actinomycetota</taxon>
        <taxon>Actinomycetes</taxon>
        <taxon>Propionibacteriales</taxon>
        <taxon>Nocardioidaceae</taxon>
        <taxon>Nocardioides</taxon>
    </lineage>
</organism>
<comment type="similarity">
    <text evidence="1">Belongs to the universal stress protein A family.</text>
</comment>
<proteinExistence type="inferred from homology"/>
<evidence type="ECO:0000256" key="1">
    <source>
        <dbReference type="ARBA" id="ARBA00008791"/>
    </source>
</evidence>
<evidence type="ECO:0000259" key="2">
    <source>
        <dbReference type="Pfam" id="PF00582"/>
    </source>
</evidence>
<evidence type="ECO:0000313" key="3">
    <source>
        <dbReference type="EMBL" id="MDO3397024.1"/>
    </source>
</evidence>
<dbReference type="InterPro" id="IPR006015">
    <property type="entry name" value="Universal_stress_UspA"/>
</dbReference>